<protein>
    <submittedName>
        <fullName evidence="1">Uncharacterized protein</fullName>
    </submittedName>
</protein>
<proteinExistence type="predicted"/>
<dbReference type="EMBL" id="HBUF01682025">
    <property type="protein sequence ID" value="CAG6792502.1"/>
    <property type="molecule type" value="Transcribed_RNA"/>
</dbReference>
<dbReference type="EMBL" id="HBUF01157542">
    <property type="protein sequence ID" value="CAG6649442.1"/>
    <property type="molecule type" value="Transcribed_RNA"/>
</dbReference>
<organism evidence="1">
    <name type="scientific">Cacopsylla melanoneura</name>
    <dbReference type="NCBI Taxonomy" id="428564"/>
    <lineage>
        <taxon>Eukaryota</taxon>
        <taxon>Metazoa</taxon>
        <taxon>Ecdysozoa</taxon>
        <taxon>Arthropoda</taxon>
        <taxon>Hexapoda</taxon>
        <taxon>Insecta</taxon>
        <taxon>Pterygota</taxon>
        <taxon>Neoptera</taxon>
        <taxon>Paraneoptera</taxon>
        <taxon>Hemiptera</taxon>
        <taxon>Sternorrhyncha</taxon>
        <taxon>Psylloidea</taxon>
        <taxon>Psyllidae</taxon>
        <taxon>Psyllinae</taxon>
        <taxon>Cacopsylla</taxon>
    </lineage>
</organism>
<reference evidence="1" key="1">
    <citation type="submission" date="2021-05" db="EMBL/GenBank/DDBJ databases">
        <authorList>
            <person name="Alioto T."/>
            <person name="Alioto T."/>
            <person name="Gomez Garrido J."/>
        </authorList>
    </citation>
    <scope>NUCLEOTIDE SEQUENCE</scope>
</reference>
<sequence>MNFTEPIIFGRKIDTLAGAKYTETKRQELVKKIFDLFVQGVNKSNERFDAFKKDIVKSEPRPPTPTPIYSLPVDWTKSRRVFFDTIIKSDECFEYAELVDRTANLWLHNTNIRQSLTHPDMVILCIYWTTLILRQEKGDF</sequence>
<accession>A0A8D9C0T5</accession>
<evidence type="ECO:0000313" key="1">
    <source>
        <dbReference type="EMBL" id="CAG6792502.1"/>
    </source>
</evidence>
<name>A0A8D9C0T5_9HEMI</name>
<dbReference type="AlphaFoldDB" id="A0A8D9C0T5"/>